<organism evidence="2 3">
    <name type="scientific">Pseudomonas proteolytica</name>
    <dbReference type="NCBI Taxonomy" id="219574"/>
    <lineage>
        <taxon>Bacteria</taxon>
        <taxon>Pseudomonadati</taxon>
        <taxon>Pseudomonadota</taxon>
        <taxon>Gammaproteobacteria</taxon>
        <taxon>Pseudomonadales</taxon>
        <taxon>Pseudomonadaceae</taxon>
        <taxon>Pseudomonas</taxon>
    </lineage>
</organism>
<reference evidence="2 3" key="1">
    <citation type="submission" date="2019-11" db="EMBL/GenBank/DDBJ databases">
        <title>Epiphytic Pseudomonas syringae from cherry orchards.</title>
        <authorList>
            <person name="Hulin M.T."/>
        </authorList>
    </citation>
    <scope>NUCLEOTIDE SEQUENCE [LARGE SCALE GENOMIC DNA]</scope>
    <source>
        <strain evidence="2 3">PA-6-9F</strain>
    </source>
</reference>
<name>A0AAW5A3H0_9PSED</name>
<evidence type="ECO:0000313" key="2">
    <source>
        <dbReference type="EMBL" id="MCF5059094.1"/>
    </source>
</evidence>
<proteinExistence type="predicted"/>
<keyword evidence="1" id="KW-0175">Coiled coil</keyword>
<protein>
    <submittedName>
        <fullName evidence="2">Uncharacterized protein</fullName>
    </submittedName>
</protein>
<dbReference type="Proteomes" id="UP000814172">
    <property type="component" value="Unassembled WGS sequence"/>
</dbReference>
<dbReference type="EMBL" id="WKEW01000074">
    <property type="protein sequence ID" value="MCF5059094.1"/>
    <property type="molecule type" value="Genomic_DNA"/>
</dbReference>
<dbReference type="AlphaFoldDB" id="A0AAW5A3H0"/>
<feature type="coiled-coil region" evidence="1">
    <location>
        <begin position="152"/>
        <end position="186"/>
    </location>
</feature>
<sequence>MTDYTELQRLAEHHLSLGHAYTVATPSAVLALIAENERLRESDQEATELCDTLSVLLGEIAVAVRGPEEPKSRHGFHDLPSRVKTVVAERDQLRAAISTPESVFINMKSGRIARISLRSAIDLHGEVINGDDAQQIEIARLRTEVAGLRTGYEAYEQVNAELKAENERLERNRDMWKGQVERQAEELTALRKAAERYEWLRRRDLETVHAGGVFAGLTPHNVVLNGVDLDIAIDAALGQGDQS</sequence>
<comment type="caution">
    <text evidence="2">The sequence shown here is derived from an EMBL/GenBank/DDBJ whole genome shotgun (WGS) entry which is preliminary data.</text>
</comment>
<accession>A0AAW5A3H0</accession>
<evidence type="ECO:0000256" key="1">
    <source>
        <dbReference type="SAM" id="Coils"/>
    </source>
</evidence>
<dbReference type="Gene3D" id="1.20.5.340">
    <property type="match status" value="1"/>
</dbReference>
<keyword evidence="3" id="KW-1185">Reference proteome</keyword>
<dbReference type="RefSeq" id="WP_236300292.1">
    <property type="nucleotide sequence ID" value="NZ_WKEB01000156.1"/>
</dbReference>
<gene>
    <name evidence="2" type="ORF">GIW75_19300</name>
</gene>
<evidence type="ECO:0000313" key="3">
    <source>
        <dbReference type="Proteomes" id="UP000814172"/>
    </source>
</evidence>